<reference evidence="1 2" key="1">
    <citation type="journal article" date="2018" name="Nat. Ecol. Evol.">
        <title>Pezizomycetes genomes reveal the molecular basis of ectomycorrhizal truffle lifestyle.</title>
        <authorList>
            <person name="Murat C."/>
            <person name="Payen T."/>
            <person name="Noel B."/>
            <person name="Kuo A."/>
            <person name="Morin E."/>
            <person name="Chen J."/>
            <person name="Kohler A."/>
            <person name="Krizsan K."/>
            <person name="Balestrini R."/>
            <person name="Da Silva C."/>
            <person name="Montanini B."/>
            <person name="Hainaut M."/>
            <person name="Levati E."/>
            <person name="Barry K.W."/>
            <person name="Belfiori B."/>
            <person name="Cichocki N."/>
            <person name="Clum A."/>
            <person name="Dockter R.B."/>
            <person name="Fauchery L."/>
            <person name="Guy J."/>
            <person name="Iotti M."/>
            <person name="Le Tacon F."/>
            <person name="Lindquist E.A."/>
            <person name="Lipzen A."/>
            <person name="Malagnac F."/>
            <person name="Mello A."/>
            <person name="Molinier V."/>
            <person name="Miyauchi S."/>
            <person name="Poulain J."/>
            <person name="Riccioni C."/>
            <person name="Rubini A."/>
            <person name="Sitrit Y."/>
            <person name="Splivallo R."/>
            <person name="Traeger S."/>
            <person name="Wang M."/>
            <person name="Zifcakova L."/>
            <person name="Wipf D."/>
            <person name="Zambonelli A."/>
            <person name="Paolocci F."/>
            <person name="Nowrousian M."/>
            <person name="Ottonello S."/>
            <person name="Baldrian P."/>
            <person name="Spatafora J.W."/>
            <person name="Henrissat B."/>
            <person name="Nagy L.G."/>
            <person name="Aury J.M."/>
            <person name="Wincker P."/>
            <person name="Grigoriev I.V."/>
            <person name="Bonfante P."/>
            <person name="Martin F.M."/>
        </authorList>
    </citation>
    <scope>NUCLEOTIDE SEQUENCE [LARGE SCALE GENOMIC DNA]</scope>
    <source>
        <strain evidence="1 2">ATCC MYA-4762</strain>
    </source>
</reference>
<dbReference type="STRING" id="1051890.A0A3N4M866"/>
<dbReference type="EMBL" id="ML121527">
    <property type="protein sequence ID" value="RPB29838.1"/>
    <property type="molecule type" value="Genomic_DNA"/>
</dbReference>
<evidence type="ECO:0000313" key="2">
    <source>
        <dbReference type="Proteomes" id="UP000267821"/>
    </source>
</evidence>
<evidence type="ECO:0000313" key="1">
    <source>
        <dbReference type="EMBL" id="RPB29838.1"/>
    </source>
</evidence>
<dbReference type="OrthoDB" id="5427232at2759"/>
<evidence type="ECO:0008006" key="3">
    <source>
        <dbReference type="Google" id="ProtNLM"/>
    </source>
</evidence>
<organism evidence="1 2">
    <name type="scientific">Terfezia boudieri ATCC MYA-4762</name>
    <dbReference type="NCBI Taxonomy" id="1051890"/>
    <lineage>
        <taxon>Eukaryota</taxon>
        <taxon>Fungi</taxon>
        <taxon>Dikarya</taxon>
        <taxon>Ascomycota</taxon>
        <taxon>Pezizomycotina</taxon>
        <taxon>Pezizomycetes</taxon>
        <taxon>Pezizales</taxon>
        <taxon>Pezizaceae</taxon>
        <taxon>Terfezia</taxon>
    </lineage>
</organism>
<dbReference type="Proteomes" id="UP000267821">
    <property type="component" value="Unassembled WGS sequence"/>
</dbReference>
<protein>
    <recommendedName>
        <fullName evidence="3">Prolyl 4-hydroxylase alpha subunit Fe(2+) 2OG dioxygenase domain-containing protein</fullName>
    </recommendedName>
</protein>
<dbReference type="InParanoid" id="A0A3N4M866"/>
<feature type="non-terminal residue" evidence="1">
    <location>
        <position position="1"/>
    </location>
</feature>
<keyword evidence="2" id="KW-1185">Reference proteome</keyword>
<accession>A0A3N4M866</accession>
<feature type="non-terminal residue" evidence="1">
    <location>
        <position position="61"/>
    </location>
</feature>
<dbReference type="AlphaFoldDB" id="A0A3N4M866"/>
<sequence>YGDYCGGDLVLWQAKCIIELRPGDALLFMASLICHGNTKITSGVRNSVNLFTHKSNMDWIK</sequence>
<dbReference type="Gene3D" id="3.60.130.30">
    <property type="match status" value="1"/>
</dbReference>
<proteinExistence type="predicted"/>
<gene>
    <name evidence="1" type="ORF">L211DRAFT_767330</name>
</gene>
<name>A0A3N4M866_9PEZI</name>